<dbReference type="Proteomes" id="UP000606974">
    <property type="component" value="Unassembled WGS sequence"/>
</dbReference>
<feature type="region of interest" description="Disordered" evidence="1">
    <location>
        <begin position="1"/>
        <end position="30"/>
    </location>
</feature>
<reference evidence="2" key="1">
    <citation type="submission" date="2020-02" db="EMBL/GenBank/DDBJ databases">
        <authorList>
            <person name="Palmer J.M."/>
        </authorList>
    </citation>
    <scope>NUCLEOTIDE SEQUENCE</scope>
    <source>
        <strain evidence="2">EPUS1.4</strain>
        <tissue evidence="2">Thallus</tissue>
    </source>
</reference>
<proteinExistence type="predicted"/>
<comment type="caution">
    <text evidence="2">The sequence shown here is derived from an EMBL/GenBank/DDBJ whole genome shotgun (WGS) entry which is preliminary data.</text>
</comment>
<protein>
    <submittedName>
        <fullName evidence="2">Uncharacterized protein</fullName>
    </submittedName>
</protein>
<feature type="compositionally biased region" description="Polar residues" evidence="1">
    <location>
        <begin position="1"/>
        <end position="11"/>
    </location>
</feature>
<dbReference type="EMBL" id="JAACFV010000188">
    <property type="protein sequence ID" value="KAF7503250.1"/>
    <property type="molecule type" value="Genomic_DNA"/>
</dbReference>
<gene>
    <name evidence="2" type="ORF">GJ744_004041</name>
</gene>
<accession>A0A8H7A5Y6</accession>
<organism evidence="2 3">
    <name type="scientific">Endocarpon pusillum</name>
    <dbReference type="NCBI Taxonomy" id="364733"/>
    <lineage>
        <taxon>Eukaryota</taxon>
        <taxon>Fungi</taxon>
        <taxon>Dikarya</taxon>
        <taxon>Ascomycota</taxon>
        <taxon>Pezizomycotina</taxon>
        <taxon>Eurotiomycetes</taxon>
        <taxon>Chaetothyriomycetidae</taxon>
        <taxon>Verrucariales</taxon>
        <taxon>Verrucariaceae</taxon>
        <taxon>Endocarpon</taxon>
    </lineage>
</organism>
<keyword evidence="3" id="KW-1185">Reference proteome</keyword>
<sequence length="54" mass="5563">MYLLIESNSGAPSDPSTPPTLSSTIPSGKNRGTVLKLDSAALVAALRPKPAEEI</sequence>
<evidence type="ECO:0000313" key="3">
    <source>
        <dbReference type="Proteomes" id="UP000606974"/>
    </source>
</evidence>
<evidence type="ECO:0000256" key="1">
    <source>
        <dbReference type="SAM" id="MobiDB-lite"/>
    </source>
</evidence>
<name>A0A8H7A5Y6_9EURO</name>
<dbReference type="AlphaFoldDB" id="A0A8H7A5Y6"/>
<evidence type="ECO:0000313" key="2">
    <source>
        <dbReference type="EMBL" id="KAF7503250.1"/>
    </source>
</evidence>